<accession>A0A6N4DZG1</accession>
<gene>
    <name evidence="13" type="ORF">C3L24_04375</name>
</gene>
<dbReference type="CDD" id="cd00130">
    <property type="entry name" value="PAS"/>
    <property type="match status" value="1"/>
</dbReference>
<evidence type="ECO:0000256" key="4">
    <source>
        <dbReference type="ARBA" id="ARBA00022679"/>
    </source>
</evidence>
<proteinExistence type="predicted"/>
<keyword evidence="5" id="KW-0547">Nucleotide-binding</keyword>
<dbReference type="Pfam" id="PF00512">
    <property type="entry name" value="HisKA"/>
    <property type="match status" value="1"/>
</dbReference>
<dbReference type="SUPFAM" id="SSF55785">
    <property type="entry name" value="PYP-like sensor domain (PAS domain)"/>
    <property type="match status" value="1"/>
</dbReference>
<dbReference type="PRINTS" id="PR00344">
    <property type="entry name" value="BCTRLSENSOR"/>
</dbReference>
<dbReference type="InterPro" id="IPR003594">
    <property type="entry name" value="HATPase_dom"/>
</dbReference>
<dbReference type="EC" id="2.7.13.3" evidence="2"/>
<feature type="domain" description="PAC" evidence="12">
    <location>
        <begin position="393"/>
        <end position="451"/>
    </location>
</feature>
<keyword evidence="8" id="KW-0902">Two-component regulatory system</keyword>
<dbReference type="AlphaFoldDB" id="A0A6N4DZG1"/>
<dbReference type="InterPro" id="IPR001610">
    <property type="entry name" value="PAC"/>
</dbReference>
<dbReference type="SUPFAM" id="SSF55874">
    <property type="entry name" value="ATPase domain of HSP90 chaperone/DNA topoisomerase II/histidine kinase"/>
    <property type="match status" value="1"/>
</dbReference>
<dbReference type="Pfam" id="PF12974">
    <property type="entry name" value="Phosphonate-bd"/>
    <property type="match status" value="1"/>
</dbReference>
<keyword evidence="9" id="KW-0812">Transmembrane</keyword>
<dbReference type="Gene3D" id="3.40.190.10">
    <property type="entry name" value="Periplasmic binding protein-like II"/>
    <property type="match status" value="2"/>
</dbReference>
<keyword evidence="6 13" id="KW-0418">Kinase</keyword>
<evidence type="ECO:0000256" key="7">
    <source>
        <dbReference type="ARBA" id="ARBA00022840"/>
    </source>
</evidence>
<comment type="caution">
    <text evidence="13">The sequence shown here is derived from an EMBL/GenBank/DDBJ whole genome shotgun (WGS) entry which is preliminary data.</text>
</comment>
<evidence type="ECO:0000256" key="1">
    <source>
        <dbReference type="ARBA" id="ARBA00000085"/>
    </source>
</evidence>
<dbReference type="SUPFAM" id="SSF47384">
    <property type="entry name" value="Homodimeric domain of signal transducing histidine kinase"/>
    <property type="match status" value="1"/>
</dbReference>
<dbReference type="PROSITE" id="PS50109">
    <property type="entry name" value="HIS_KIN"/>
    <property type="match status" value="1"/>
</dbReference>
<dbReference type="InterPro" id="IPR004358">
    <property type="entry name" value="Sig_transdc_His_kin-like_C"/>
</dbReference>
<reference evidence="13 14" key="1">
    <citation type="submission" date="2018-01" db="EMBL/GenBank/DDBJ databases">
        <title>Novel co-symbiosis in the lucinid bivalve Phacoides pectinatus.</title>
        <authorList>
            <person name="Lim S.J."/>
            <person name="Davis B.G."/>
            <person name="Gill D.E."/>
            <person name="Engel A.S."/>
            <person name="Anderson L.C."/>
            <person name="Campbell B.J."/>
        </authorList>
    </citation>
    <scope>NUCLEOTIDE SEQUENCE [LARGE SCALE GENOMIC DNA]</scope>
    <source>
        <strain evidence="13">N3_P5</strain>
    </source>
</reference>
<name>A0A6N4DZG1_9GAMM</name>
<evidence type="ECO:0000259" key="10">
    <source>
        <dbReference type="PROSITE" id="PS50109"/>
    </source>
</evidence>
<dbReference type="PANTHER" id="PTHR43065:SF10">
    <property type="entry name" value="PEROXIDE STRESS-ACTIVATED HISTIDINE KINASE MAK3"/>
    <property type="match status" value="1"/>
</dbReference>
<keyword evidence="9" id="KW-1133">Transmembrane helix</keyword>
<protein>
    <recommendedName>
        <fullName evidence="2">histidine kinase</fullName>
        <ecNumber evidence="2">2.7.13.3</ecNumber>
    </recommendedName>
</protein>
<dbReference type="Gene3D" id="3.30.450.20">
    <property type="entry name" value="PAS domain"/>
    <property type="match status" value="1"/>
</dbReference>
<dbReference type="SMART" id="SM00086">
    <property type="entry name" value="PAC"/>
    <property type="match status" value="1"/>
</dbReference>
<keyword evidence="9" id="KW-0472">Membrane</keyword>
<dbReference type="Gene3D" id="1.10.287.130">
    <property type="match status" value="1"/>
</dbReference>
<evidence type="ECO:0000256" key="5">
    <source>
        <dbReference type="ARBA" id="ARBA00022741"/>
    </source>
</evidence>
<feature type="domain" description="Histidine kinase" evidence="10">
    <location>
        <begin position="471"/>
        <end position="687"/>
    </location>
</feature>
<dbReference type="InterPro" id="IPR000700">
    <property type="entry name" value="PAS-assoc_C"/>
</dbReference>
<sequence length="693" mass="77568">MRIGVLSHRGDETTYRMWRPTAEYLAQAVHGRPFEIVPLDFDEVSEAVRFEEVDFVLVNPGIYVNLEVLCRVSRIATLNNLVGDEPRNVFGGVVFTRRDRTDINTFADLKGKHMMGVDETSLGGFQMAWREMREEGLDPYRDLASLRFGGIHDEVVMAVLSGEVDVGTVRTDILERMHSAGAVSLTDFKVLSPRLHPEFFFELSTRLYPEWPFSKLQHTPNELAQKVAVALLNMPDDHPAGRAGNYAGWTVPLDYQPVHELFQDLKLPPYAELGRFTLMDAMRKYWYWLLAGVVFILSMAFMTTWVARLNRELSRAKSRLERRHELILNSVADGIYGVDLQGNSTFVNRAMERITGWSAEELIGRNQHEILHHTHPDGSPHPPHECPVFATYRDSIPRFVDDDVFWKRDGSSFPVEYTSTPLKGEQGSTVGSVVVFRDISARKSAEEAARQHQMDLAHVGRLSTMGEMASGIAHEINQPLTAIATNAHACIRLLESPDVSHERVADVIERIAAQAERAGEIIRHLRQFVRKEQPERKELNINQLINEVVVLLKPELNKAGVRLRLELDEGLPMVHAQHIQIDQVILNLARNAIEAMQEVDASARVLTVQTASGGRNAVIVSVSDTGPGITDAVRGKLFDPFVTTKSTGMGLGLSISRGIIDAHKGTLYADSGPGRGALFRFTLPLDREEGEAK</sequence>
<dbReference type="NCBIfam" id="TIGR00229">
    <property type="entry name" value="sensory_box"/>
    <property type="match status" value="1"/>
</dbReference>
<feature type="domain" description="PAS" evidence="11">
    <location>
        <begin position="320"/>
        <end position="377"/>
    </location>
</feature>
<evidence type="ECO:0000259" key="12">
    <source>
        <dbReference type="PROSITE" id="PS50113"/>
    </source>
</evidence>
<dbReference type="CDD" id="cd00082">
    <property type="entry name" value="HisKA"/>
    <property type="match status" value="1"/>
</dbReference>
<organism evidence="13 14">
    <name type="scientific">Candidatus Sedimenticola endophacoides</name>
    <dbReference type="NCBI Taxonomy" id="2548426"/>
    <lineage>
        <taxon>Bacteria</taxon>
        <taxon>Pseudomonadati</taxon>
        <taxon>Pseudomonadota</taxon>
        <taxon>Gammaproteobacteria</taxon>
        <taxon>Chromatiales</taxon>
        <taxon>Sedimenticolaceae</taxon>
        <taxon>Sedimenticola</taxon>
    </lineage>
</organism>
<dbReference type="SMART" id="SM00091">
    <property type="entry name" value="PAS"/>
    <property type="match status" value="1"/>
</dbReference>
<dbReference type="InterPro" id="IPR036097">
    <property type="entry name" value="HisK_dim/P_sf"/>
</dbReference>
<evidence type="ECO:0000313" key="14">
    <source>
        <dbReference type="Proteomes" id="UP000250928"/>
    </source>
</evidence>
<dbReference type="SUPFAM" id="SSF53850">
    <property type="entry name" value="Periplasmic binding protein-like II"/>
    <property type="match status" value="1"/>
</dbReference>
<dbReference type="GO" id="GO:0005524">
    <property type="term" value="F:ATP binding"/>
    <property type="evidence" value="ECO:0007669"/>
    <property type="project" value="UniProtKB-KW"/>
</dbReference>
<dbReference type="Pfam" id="PF02518">
    <property type="entry name" value="HATPase_c"/>
    <property type="match status" value="1"/>
</dbReference>
<dbReference type="InterPro" id="IPR003661">
    <property type="entry name" value="HisK_dim/P_dom"/>
</dbReference>
<dbReference type="InterPro" id="IPR005467">
    <property type="entry name" value="His_kinase_dom"/>
</dbReference>
<dbReference type="GO" id="GO:0006355">
    <property type="term" value="P:regulation of DNA-templated transcription"/>
    <property type="evidence" value="ECO:0007669"/>
    <property type="project" value="InterPro"/>
</dbReference>
<dbReference type="InterPro" id="IPR013767">
    <property type="entry name" value="PAS_fold"/>
</dbReference>
<keyword evidence="7" id="KW-0067">ATP-binding</keyword>
<dbReference type="PANTHER" id="PTHR43065">
    <property type="entry name" value="SENSOR HISTIDINE KINASE"/>
    <property type="match status" value="1"/>
</dbReference>
<keyword evidence="3" id="KW-0597">Phosphoprotein</keyword>
<dbReference type="GO" id="GO:0042802">
    <property type="term" value="F:identical protein binding"/>
    <property type="evidence" value="ECO:0007669"/>
    <property type="project" value="UniProtKB-ARBA"/>
</dbReference>
<evidence type="ECO:0000256" key="2">
    <source>
        <dbReference type="ARBA" id="ARBA00012438"/>
    </source>
</evidence>
<evidence type="ECO:0000256" key="6">
    <source>
        <dbReference type="ARBA" id="ARBA00022777"/>
    </source>
</evidence>
<dbReference type="InterPro" id="IPR000014">
    <property type="entry name" value="PAS"/>
</dbReference>
<evidence type="ECO:0000256" key="9">
    <source>
        <dbReference type="SAM" id="Phobius"/>
    </source>
</evidence>
<dbReference type="FunFam" id="3.30.565.10:FF:000042">
    <property type="entry name" value="Two-component sensor histidine kinase KdpD"/>
    <property type="match status" value="1"/>
</dbReference>
<feature type="transmembrane region" description="Helical" evidence="9">
    <location>
        <begin position="285"/>
        <end position="307"/>
    </location>
</feature>
<dbReference type="SMART" id="SM00387">
    <property type="entry name" value="HATPase_c"/>
    <property type="match status" value="1"/>
</dbReference>
<evidence type="ECO:0000256" key="8">
    <source>
        <dbReference type="ARBA" id="ARBA00023012"/>
    </source>
</evidence>
<dbReference type="PROSITE" id="PS50113">
    <property type="entry name" value="PAC"/>
    <property type="match status" value="1"/>
</dbReference>
<evidence type="ECO:0000256" key="3">
    <source>
        <dbReference type="ARBA" id="ARBA00022553"/>
    </source>
</evidence>
<dbReference type="PROSITE" id="PS50112">
    <property type="entry name" value="PAS"/>
    <property type="match status" value="1"/>
</dbReference>
<dbReference type="GO" id="GO:0000155">
    <property type="term" value="F:phosphorelay sensor kinase activity"/>
    <property type="evidence" value="ECO:0007669"/>
    <property type="project" value="InterPro"/>
</dbReference>
<dbReference type="EMBL" id="PQCO01000153">
    <property type="protein sequence ID" value="PUE03681.1"/>
    <property type="molecule type" value="Genomic_DNA"/>
</dbReference>
<dbReference type="Proteomes" id="UP000250928">
    <property type="component" value="Unassembled WGS sequence"/>
</dbReference>
<dbReference type="InterPro" id="IPR035965">
    <property type="entry name" value="PAS-like_dom_sf"/>
</dbReference>
<comment type="catalytic activity">
    <reaction evidence="1">
        <text>ATP + protein L-histidine = ADP + protein N-phospho-L-histidine.</text>
        <dbReference type="EC" id="2.7.13.3"/>
    </reaction>
</comment>
<dbReference type="SMART" id="SM00388">
    <property type="entry name" value="HisKA"/>
    <property type="match status" value="1"/>
</dbReference>
<dbReference type="InterPro" id="IPR036890">
    <property type="entry name" value="HATPase_C_sf"/>
</dbReference>
<evidence type="ECO:0000259" key="11">
    <source>
        <dbReference type="PROSITE" id="PS50112"/>
    </source>
</evidence>
<dbReference type="Gene3D" id="3.30.565.10">
    <property type="entry name" value="Histidine kinase-like ATPase, C-terminal domain"/>
    <property type="match status" value="1"/>
</dbReference>
<evidence type="ECO:0000313" key="13">
    <source>
        <dbReference type="EMBL" id="PUE03681.1"/>
    </source>
</evidence>
<keyword evidence="4" id="KW-0808">Transferase</keyword>
<dbReference type="Pfam" id="PF00989">
    <property type="entry name" value="PAS"/>
    <property type="match status" value="1"/>
</dbReference>